<name>A0A3Q2YYL7_HIPCM</name>
<evidence type="ECO:0000256" key="1">
    <source>
        <dbReference type="ARBA" id="ARBA00004498"/>
    </source>
</evidence>
<sequence>FMVYLLQCVMAFLGITLLTHGPKNWRGLQAYAYLFNLSKMYGFSTSRKELLTIVVNGYPGTRGFPGFDASAGEKGIAGTFGLPGVPGRKGFKGDQGSGGYRGTNGISGKKGRFRAFLTGEKGEQGTMGTPGQIGVKGERGPYGPKGDAGPPGKILTNYMKTSDWLVPSLRGLPGNQGPLAEQSIVPGERGLPGRQGIQGPRGIQGESGPRGPPGDAGQFFFFIFEKSHSIKYIGVNECNKNFSLIRGNIQMKSAIKDSIMCYLII</sequence>
<dbReference type="GeneTree" id="ENSGT00940000168406"/>
<dbReference type="Ensembl" id="ENSHCOT00000017287.1">
    <property type="protein sequence ID" value="ENSHCOP00000024255.1"/>
    <property type="gene ID" value="ENSHCOG00000013453.1"/>
</dbReference>
<reference evidence="5" key="2">
    <citation type="submission" date="2025-09" db="UniProtKB">
        <authorList>
            <consortium name="Ensembl"/>
        </authorList>
    </citation>
    <scope>IDENTIFICATION</scope>
</reference>
<evidence type="ECO:0000256" key="3">
    <source>
        <dbReference type="SAM" id="MobiDB-lite"/>
    </source>
</evidence>
<dbReference type="PANTHER" id="PTHR24023:SF1082">
    <property type="entry name" value="COLLAGEN TRIPLE HELIX REPEAT"/>
    <property type="match status" value="1"/>
</dbReference>
<keyword evidence="6" id="KW-1185">Reference proteome</keyword>
<evidence type="ECO:0000256" key="2">
    <source>
        <dbReference type="ARBA" id="ARBA00022530"/>
    </source>
</evidence>
<comment type="subcellular location">
    <subcellularLocation>
        <location evidence="1">Secreted</location>
        <location evidence="1">Extracellular space</location>
        <location evidence="1">Extracellular matrix</location>
    </subcellularLocation>
</comment>
<dbReference type="InterPro" id="IPR050149">
    <property type="entry name" value="Collagen_superfamily"/>
</dbReference>
<feature type="region of interest" description="Disordered" evidence="3">
    <location>
        <begin position="184"/>
        <end position="211"/>
    </location>
</feature>
<reference evidence="5" key="1">
    <citation type="submission" date="2025-08" db="UniProtKB">
        <authorList>
            <consortium name="Ensembl"/>
        </authorList>
    </citation>
    <scope>IDENTIFICATION</scope>
</reference>
<evidence type="ECO:0000313" key="5">
    <source>
        <dbReference type="Ensembl" id="ENSHCOP00000024255.1"/>
    </source>
</evidence>
<keyword evidence="4" id="KW-0732">Signal</keyword>
<protein>
    <submittedName>
        <fullName evidence="5">Uncharacterized protein</fullName>
    </submittedName>
</protein>
<evidence type="ECO:0000256" key="4">
    <source>
        <dbReference type="SAM" id="SignalP"/>
    </source>
</evidence>
<feature type="signal peptide" evidence="4">
    <location>
        <begin position="1"/>
        <end position="21"/>
    </location>
</feature>
<feature type="chain" id="PRO_5018553063" evidence="4">
    <location>
        <begin position="22"/>
        <end position="265"/>
    </location>
</feature>
<dbReference type="Pfam" id="PF01391">
    <property type="entry name" value="Collagen"/>
    <property type="match status" value="1"/>
</dbReference>
<feature type="compositionally biased region" description="Low complexity" evidence="3">
    <location>
        <begin position="192"/>
        <end position="204"/>
    </location>
</feature>
<feature type="region of interest" description="Disordered" evidence="3">
    <location>
        <begin position="121"/>
        <end position="146"/>
    </location>
</feature>
<proteinExistence type="predicted"/>
<dbReference type="AlphaFoldDB" id="A0A3Q2YYL7"/>
<keyword evidence="2" id="KW-0272">Extracellular matrix</keyword>
<dbReference type="GO" id="GO:0005615">
    <property type="term" value="C:extracellular space"/>
    <property type="evidence" value="ECO:0007669"/>
    <property type="project" value="TreeGrafter"/>
</dbReference>
<keyword evidence="2" id="KW-0964">Secreted</keyword>
<dbReference type="PANTHER" id="PTHR24023">
    <property type="entry name" value="COLLAGEN ALPHA"/>
    <property type="match status" value="1"/>
</dbReference>
<dbReference type="InterPro" id="IPR008160">
    <property type="entry name" value="Collagen"/>
</dbReference>
<organism evidence="5 6">
    <name type="scientific">Hippocampus comes</name>
    <name type="common">Tiger tail seahorse</name>
    <dbReference type="NCBI Taxonomy" id="109280"/>
    <lineage>
        <taxon>Eukaryota</taxon>
        <taxon>Metazoa</taxon>
        <taxon>Chordata</taxon>
        <taxon>Craniata</taxon>
        <taxon>Vertebrata</taxon>
        <taxon>Euteleostomi</taxon>
        <taxon>Actinopterygii</taxon>
        <taxon>Neopterygii</taxon>
        <taxon>Teleostei</taxon>
        <taxon>Neoteleostei</taxon>
        <taxon>Acanthomorphata</taxon>
        <taxon>Syngnathiaria</taxon>
        <taxon>Syngnathiformes</taxon>
        <taxon>Syngnathoidei</taxon>
        <taxon>Syngnathidae</taxon>
        <taxon>Hippocampus</taxon>
    </lineage>
</organism>
<dbReference type="Proteomes" id="UP000264820">
    <property type="component" value="Unplaced"/>
</dbReference>
<dbReference type="GO" id="GO:0031012">
    <property type="term" value="C:extracellular matrix"/>
    <property type="evidence" value="ECO:0007669"/>
    <property type="project" value="TreeGrafter"/>
</dbReference>
<accession>A0A3Q2YYL7</accession>
<evidence type="ECO:0000313" key="6">
    <source>
        <dbReference type="Proteomes" id="UP000264820"/>
    </source>
</evidence>